<dbReference type="GO" id="GO:0046556">
    <property type="term" value="F:alpha-L-arabinofuranosidase activity"/>
    <property type="evidence" value="ECO:0007669"/>
    <property type="project" value="TreeGrafter"/>
</dbReference>
<dbReference type="GO" id="GO:0045493">
    <property type="term" value="P:xylan catabolic process"/>
    <property type="evidence" value="ECO:0007669"/>
    <property type="project" value="InterPro"/>
</dbReference>
<dbReference type="SUPFAM" id="SSF52279">
    <property type="entry name" value="Beta-D-glucan exohydrolase, C-terminal domain"/>
    <property type="match status" value="1"/>
</dbReference>
<accession>A0A2N9LMD7</accession>
<sequence length="762" mass="83693">MKKAAFGVLAIVLGFPLWASAQSAYLDPSQPINKRVDDLMSQLTPTEKTSLLSTTAPAIDRLKVPVMNGWNQSLHGIVWSQPTTMFPVSISMAATWDPQLVHDVAGAIADEGRAVYNYWHTVQGSTETMRGQLVTITPDGKRIAHNGLVYRSPVINMDRDPRWGRIWETFGEDPLLASRITVAYVQGTQGSDPKYLELAATLKHYAAYDDERDRVKTANDMVPERTLMDYYLPQFKAGIMAGKASSIMSSYNGINGMPNAENKIMLTDILRDEWGFQGFVVPDSGAVRNLVNEYRKYPTLQAAAAKTVLAGSDLDDGSYAIALPKALDEGLLAEKDVDQSLRRVLKIRFRLGEFDPPDMVSYNKLSPDVIDSPAHRELALRTARESIVLLANENHLLPLDKSKIKTLAVIGPFADYAQTGPNYTGEYSKFVKPLEGIQEKAGPGVKVLYARGSGIVETDNPEASLAEAVNAAKQADVAILFVGTNQLLEREGLDREFLNLPPVQIALVQRVMQANPNTVIVLLNGGPISLAPPFAGGGQRTTEVRYPTVLDMFWAGEEGGTAIADVLFGDYNPSGRLPYTVYASDRGLPPMTEYDISKGFTYMYVIDKPLFAFGHGLSYTSFDYSNLSISAPQTGSDGTVTIHVNVKNTGDRAGEEVVQLYVHNNDKSSVQPREQLQGFERVSLNPSETKTVNFELPVEQLSSWDTNKHAYVISPGVYDVMVGSASDDIRQKGNFDVTNAGEWPPTELTTRFADGDYSHAQR</sequence>
<evidence type="ECO:0000256" key="4">
    <source>
        <dbReference type="SAM" id="MobiDB-lite"/>
    </source>
</evidence>
<evidence type="ECO:0000256" key="1">
    <source>
        <dbReference type="ARBA" id="ARBA00005336"/>
    </source>
</evidence>
<dbReference type="SUPFAM" id="SSF51445">
    <property type="entry name" value="(Trans)glycosidases"/>
    <property type="match status" value="1"/>
</dbReference>
<dbReference type="GO" id="GO:0009044">
    <property type="term" value="F:xylan 1,4-beta-xylosidase activity"/>
    <property type="evidence" value="ECO:0007669"/>
    <property type="project" value="InterPro"/>
</dbReference>
<evidence type="ECO:0000256" key="5">
    <source>
        <dbReference type="SAM" id="SignalP"/>
    </source>
</evidence>
<dbReference type="Pfam" id="PF01915">
    <property type="entry name" value="Glyco_hydro_3_C"/>
    <property type="match status" value="1"/>
</dbReference>
<dbReference type="OrthoDB" id="9805821at2"/>
<dbReference type="Pfam" id="PF14310">
    <property type="entry name" value="Fn3-like"/>
    <property type="match status" value="1"/>
</dbReference>
<evidence type="ECO:0000313" key="7">
    <source>
        <dbReference type="EMBL" id="SPE24382.1"/>
    </source>
</evidence>
<keyword evidence="2 5" id="KW-0732">Signal</keyword>
<dbReference type="InterPro" id="IPR017853">
    <property type="entry name" value="GH"/>
</dbReference>
<feature type="compositionally biased region" description="Basic and acidic residues" evidence="4">
    <location>
        <begin position="753"/>
        <end position="762"/>
    </location>
</feature>
<feature type="chain" id="PRO_5014789723" evidence="5">
    <location>
        <begin position="22"/>
        <end position="762"/>
    </location>
</feature>
<proteinExistence type="inferred from homology"/>
<evidence type="ECO:0000259" key="6">
    <source>
        <dbReference type="SMART" id="SM01217"/>
    </source>
</evidence>
<dbReference type="GO" id="GO:0031222">
    <property type="term" value="P:arabinan catabolic process"/>
    <property type="evidence" value="ECO:0007669"/>
    <property type="project" value="TreeGrafter"/>
</dbReference>
<feature type="region of interest" description="Disordered" evidence="4">
    <location>
        <begin position="736"/>
        <end position="762"/>
    </location>
</feature>
<evidence type="ECO:0000313" key="8">
    <source>
        <dbReference type="Proteomes" id="UP000239735"/>
    </source>
</evidence>
<dbReference type="SMART" id="SM01217">
    <property type="entry name" value="Fn3_like"/>
    <property type="match status" value="1"/>
</dbReference>
<dbReference type="Pfam" id="PF00933">
    <property type="entry name" value="Glyco_hydro_3"/>
    <property type="match status" value="1"/>
</dbReference>
<name>A0A2N9LMD7_9BACT</name>
<feature type="signal peptide" evidence="5">
    <location>
        <begin position="1"/>
        <end position="21"/>
    </location>
</feature>
<dbReference type="Gene3D" id="3.40.50.1700">
    <property type="entry name" value="Glycoside hydrolase family 3 C-terminal domain"/>
    <property type="match status" value="1"/>
</dbReference>
<dbReference type="InterPro" id="IPR036881">
    <property type="entry name" value="Glyco_hydro_3_C_sf"/>
</dbReference>
<feature type="domain" description="Fibronectin type III-like" evidence="6">
    <location>
        <begin position="656"/>
        <end position="726"/>
    </location>
</feature>
<dbReference type="GO" id="GO:0008422">
    <property type="term" value="F:beta-glucosidase activity"/>
    <property type="evidence" value="ECO:0007669"/>
    <property type="project" value="UniProtKB-ARBA"/>
</dbReference>
<keyword evidence="3 7" id="KW-0378">Hydrolase</keyword>
<dbReference type="AlphaFoldDB" id="A0A2N9LMD7"/>
<gene>
    <name evidence="7" type="ORF">SBA5_450040</name>
</gene>
<dbReference type="EMBL" id="OKRB01000103">
    <property type="protein sequence ID" value="SPE24382.1"/>
    <property type="molecule type" value="Genomic_DNA"/>
</dbReference>
<dbReference type="FunFam" id="2.60.40.10:FF:000495">
    <property type="entry name" value="Periplasmic beta-glucosidase"/>
    <property type="match status" value="1"/>
</dbReference>
<dbReference type="InterPro" id="IPR013783">
    <property type="entry name" value="Ig-like_fold"/>
</dbReference>
<dbReference type="InterPro" id="IPR036962">
    <property type="entry name" value="Glyco_hydro_3_N_sf"/>
</dbReference>
<dbReference type="PANTHER" id="PTHR42721">
    <property type="entry name" value="SUGAR HYDROLASE-RELATED"/>
    <property type="match status" value="1"/>
</dbReference>
<organism evidence="7 8">
    <name type="scientific">Candidatus Sulfuritelmatomonas gaucii</name>
    <dbReference type="NCBI Taxonomy" id="2043161"/>
    <lineage>
        <taxon>Bacteria</taxon>
        <taxon>Pseudomonadati</taxon>
        <taxon>Acidobacteriota</taxon>
        <taxon>Terriglobia</taxon>
        <taxon>Terriglobales</taxon>
        <taxon>Acidobacteriaceae</taxon>
        <taxon>Candidatus Sulfuritelmatomonas</taxon>
    </lineage>
</organism>
<dbReference type="InterPro" id="IPR026891">
    <property type="entry name" value="Fn3-like"/>
</dbReference>
<dbReference type="InterPro" id="IPR044993">
    <property type="entry name" value="BXL"/>
</dbReference>
<dbReference type="PANTHER" id="PTHR42721:SF3">
    <property type="entry name" value="BETA-D-XYLOSIDASE 5-RELATED"/>
    <property type="match status" value="1"/>
</dbReference>
<dbReference type="Gene3D" id="2.60.40.10">
    <property type="entry name" value="Immunoglobulins"/>
    <property type="match status" value="1"/>
</dbReference>
<reference evidence="8" key="1">
    <citation type="submission" date="2018-02" db="EMBL/GenBank/DDBJ databases">
        <authorList>
            <person name="Hausmann B."/>
        </authorList>
    </citation>
    <scope>NUCLEOTIDE SEQUENCE [LARGE SCALE GENOMIC DNA]</scope>
    <source>
        <strain evidence="8">Peat soil MAG SbA5</strain>
    </source>
</reference>
<dbReference type="Gene3D" id="3.20.20.300">
    <property type="entry name" value="Glycoside hydrolase, family 3, N-terminal domain"/>
    <property type="match status" value="1"/>
</dbReference>
<dbReference type="InterPro" id="IPR002772">
    <property type="entry name" value="Glyco_hydro_3_C"/>
</dbReference>
<dbReference type="PRINTS" id="PR00133">
    <property type="entry name" value="GLHYDRLASE3"/>
</dbReference>
<dbReference type="InterPro" id="IPR001764">
    <property type="entry name" value="Glyco_hydro_3_N"/>
</dbReference>
<dbReference type="Proteomes" id="UP000239735">
    <property type="component" value="Unassembled WGS sequence"/>
</dbReference>
<evidence type="ECO:0000256" key="3">
    <source>
        <dbReference type="ARBA" id="ARBA00022801"/>
    </source>
</evidence>
<evidence type="ECO:0000256" key="2">
    <source>
        <dbReference type="ARBA" id="ARBA00022729"/>
    </source>
</evidence>
<protein>
    <submittedName>
        <fullName evidence="7">Glycoside hydrolase family 3 protein</fullName>
    </submittedName>
</protein>
<comment type="similarity">
    <text evidence="1">Belongs to the glycosyl hydrolase 3 family.</text>
</comment>